<dbReference type="InterPro" id="IPR021514">
    <property type="entry name" value="DUF3176"/>
</dbReference>
<feature type="transmembrane region" description="Helical" evidence="1">
    <location>
        <begin position="181"/>
        <end position="201"/>
    </location>
</feature>
<keyword evidence="1" id="KW-1133">Transmembrane helix</keyword>
<protein>
    <submittedName>
        <fullName evidence="2">Uncharacterized protein</fullName>
    </submittedName>
</protein>
<evidence type="ECO:0000313" key="2">
    <source>
        <dbReference type="EMBL" id="CEO48649.1"/>
    </source>
</evidence>
<feature type="transmembrane region" description="Helical" evidence="1">
    <location>
        <begin position="114"/>
        <end position="135"/>
    </location>
</feature>
<proteinExistence type="predicted"/>
<keyword evidence="1" id="KW-0472">Membrane</keyword>
<feature type="transmembrane region" description="Helical" evidence="1">
    <location>
        <begin position="563"/>
        <end position="583"/>
    </location>
</feature>
<dbReference type="PANTHER" id="PTHR35394">
    <property type="entry name" value="DUF3176 DOMAIN-CONTAINING PROTEIN"/>
    <property type="match status" value="1"/>
</dbReference>
<gene>
    <name evidence="2" type="ORF">BN869_000004706_1</name>
</gene>
<dbReference type="AlphaFoldDB" id="A0A0B7JUG2"/>
<name>A0A0B7JUG2_BIOOC</name>
<reference evidence="2" key="1">
    <citation type="submission" date="2015-01" db="EMBL/GenBank/DDBJ databases">
        <authorList>
            <person name="Durling Mikael"/>
        </authorList>
    </citation>
    <scope>NUCLEOTIDE SEQUENCE</scope>
</reference>
<dbReference type="EMBL" id="CDPU01000011">
    <property type="protein sequence ID" value="CEO48649.1"/>
    <property type="molecule type" value="Genomic_DNA"/>
</dbReference>
<keyword evidence="1" id="KW-0812">Transmembrane</keyword>
<accession>A0A0B7JUG2</accession>
<sequence length="652" mass="73127">MSWSRNNRQLSWTDWSFSDVDATLTHNTLVSTSKPASHLQNELHSKLDIDNEPSISTTTADSQSAGKKRSLRHSFISWAPEIVWCFSAIVVFIALVILLQFFDHQLRPNLPLGLTLNTLVALLATACRFMTAVPIEEGISQLKWNWMAARQRPLHDLYKFDQASRGPIGSMRLIPIMRGKFIPVVSTALIVLLSSLLTSFATQSAISYQDFRRQTTSGNSDPQAPVALHYDVADSERNQNRSNHHRRASEMARAGYQGLLQSVQTEWPQVQLQCPSQFCEWPSFSSLAVCRTINNVTDHLQLKNGSDSTRQGSRTQYYVSLPGKDSALNVFELDSFGLNMTSPEDGPYEKGETEKWTSLALADNDAVLRTAFTRFYIHYTNFASSTVPASFRATEVFWHFCVNTYNVDVTNATSDTQISTTATRVHEVYGDPQPSHYSSFSMESDDRKQLFNVSDRLRYRLKQQIKYDLQGTSNSVYGDESVLPAVVLANLYYGYQGSSTERKSAGENISEEELDRELWSNTERLTQSLADAMTTHLRATEKSGTVRGSAFEMQTYIVVRWEWLSFLAAQILLTIVFQIVVIVQTARMSVGIVKSSNMAELFALYGDDDDNTSQTWALAAAGLRARGIGTKLNNSVEAKLVPGSHGWNLQIK</sequence>
<dbReference type="PANTHER" id="PTHR35394:SF5">
    <property type="entry name" value="DUF3176 DOMAIN-CONTAINING PROTEIN"/>
    <property type="match status" value="1"/>
</dbReference>
<feature type="transmembrane region" description="Helical" evidence="1">
    <location>
        <begin position="82"/>
        <end position="102"/>
    </location>
</feature>
<evidence type="ECO:0000256" key="1">
    <source>
        <dbReference type="SAM" id="Phobius"/>
    </source>
</evidence>
<dbReference type="Pfam" id="PF11374">
    <property type="entry name" value="DUF3176"/>
    <property type="match status" value="1"/>
</dbReference>
<organism evidence="2">
    <name type="scientific">Bionectria ochroleuca</name>
    <name type="common">Gliocladium roseum</name>
    <dbReference type="NCBI Taxonomy" id="29856"/>
    <lineage>
        <taxon>Eukaryota</taxon>
        <taxon>Fungi</taxon>
        <taxon>Dikarya</taxon>
        <taxon>Ascomycota</taxon>
        <taxon>Pezizomycotina</taxon>
        <taxon>Sordariomycetes</taxon>
        <taxon>Hypocreomycetidae</taxon>
        <taxon>Hypocreales</taxon>
        <taxon>Bionectriaceae</taxon>
        <taxon>Clonostachys</taxon>
    </lineage>
</organism>